<dbReference type="InterPro" id="IPR050763">
    <property type="entry name" value="ABC_transporter_ATP-binding"/>
</dbReference>
<keyword evidence="9" id="KW-1185">Reference proteome</keyword>
<dbReference type="Proteomes" id="UP000653644">
    <property type="component" value="Unassembled WGS sequence"/>
</dbReference>
<comment type="caution">
    <text evidence="8">The sequence shown here is derived from an EMBL/GenBank/DDBJ whole genome shotgun (WGS) entry which is preliminary data.</text>
</comment>
<dbReference type="RefSeq" id="WP_189892507.1">
    <property type="nucleotide sequence ID" value="NZ_BMVN01000034.1"/>
</dbReference>
<comment type="similarity">
    <text evidence="2">Belongs to the ABC transporter superfamily.</text>
</comment>
<keyword evidence="6" id="KW-0046">Antibiotic resistance</keyword>
<organism evidence="8 9">
    <name type="scientific">Streptomyces canarius</name>
    <dbReference type="NCBI Taxonomy" id="285453"/>
    <lineage>
        <taxon>Bacteria</taxon>
        <taxon>Bacillati</taxon>
        <taxon>Actinomycetota</taxon>
        <taxon>Actinomycetes</taxon>
        <taxon>Kitasatosporales</taxon>
        <taxon>Streptomycetaceae</taxon>
        <taxon>Streptomyces</taxon>
    </lineage>
</organism>
<evidence type="ECO:0000313" key="8">
    <source>
        <dbReference type="EMBL" id="GHA54399.1"/>
    </source>
</evidence>
<dbReference type="Gene3D" id="3.40.50.300">
    <property type="entry name" value="P-loop containing nucleotide triphosphate hydrolases"/>
    <property type="match status" value="1"/>
</dbReference>
<evidence type="ECO:0000256" key="5">
    <source>
        <dbReference type="ARBA" id="ARBA00022840"/>
    </source>
</evidence>
<dbReference type="EMBL" id="BMVN01000034">
    <property type="protein sequence ID" value="GHA54399.1"/>
    <property type="molecule type" value="Genomic_DNA"/>
</dbReference>
<dbReference type="PANTHER" id="PTHR42711:SF5">
    <property type="entry name" value="ABC TRANSPORTER ATP-BINDING PROTEIN NATA"/>
    <property type="match status" value="1"/>
</dbReference>
<evidence type="ECO:0000256" key="3">
    <source>
        <dbReference type="ARBA" id="ARBA00022448"/>
    </source>
</evidence>
<dbReference type="InterPro" id="IPR003439">
    <property type="entry name" value="ABC_transporter-like_ATP-bd"/>
</dbReference>
<name>A0ABQ3D1V2_9ACTN</name>
<keyword evidence="5" id="KW-0067">ATP-binding</keyword>
<evidence type="ECO:0000259" key="7">
    <source>
        <dbReference type="PROSITE" id="PS50893"/>
    </source>
</evidence>
<sequence>MNAVEVRSLRREFTVSRSSGEAPRVALGGIDLSIPEGEIHGLLGPNGAGKTTLCKILSTVLVPTSGTAAILGRDVVADVAAVRPLVGCVFGGDRGLYGRLSARHNLSYWAALYGVPGRRIGLRTSEVLERFGLAGHADDRVETFSRGMKQRLHLARGLVHDPRVLLLDEPTTGMDPVAAHEFRRLLGSLRNDGRTILITTHDMAEAEAVCDRVTLIDHGEILHTSTPRQLARLVSGHDRVDARDVPAELADRVRTLAGVSRVRLQGDGSTRIETETGSATADVLRLLVDSGVTTLSTSRPSLEEVYLRLVGDRGMEVSR</sequence>
<comment type="subcellular location">
    <subcellularLocation>
        <location evidence="1">Cell membrane</location>
        <topology evidence="1">Peripheral membrane protein</topology>
    </subcellularLocation>
</comment>
<dbReference type="PANTHER" id="PTHR42711">
    <property type="entry name" value="ABC TRANSPORTER ATP-BINDING PROTEIN"/>
    <property type="match status" value="1"/>
</dbReference>
<dbReference type="InterPro" id="IPR003593">
    <property type="entry name" value="AAA+_ATPase"/>
</dbReference>
<protein>
    <submittedName>
        <fullName evidence="8">ABC transporter</fullName>
    </submittedName>
</protein>
<evidence type="ECO:0000256" key="6">
    <source>
        <dbReference type="ARBA" id="ARBA00023251"/>
    </source>
</evidence>
<dbReference type="InterPro" id="IPR027417">
    <property type="entry name" value="P-loop_NTPase"/>
</dbReference>
<evidence type="ECO:0000256" key="1">
    <source>
        <dbReference type="ARBA" id="ARBA00004202"/>
    </source>
</evidence>
<keyword evidence="3" id="KW-0813">Transport</keyword>
<dbReference type="CDD" id="cd03230">
    <property type="entry name" value="ABC_DR_subfamily_A"/>
    <property type="match status" value="1"/>
</dbReference>
<gene>
    <name evidence="8" type="ORF">GCM10010345_68790</name>
</gene>
<proteinExistence type="inferred from homology"/>
<accession>A0ABQ3D1V2</accession>
<feature type="domain" description="ABC transporter" evidence="7">
    <location>
        <begin position="4"/>
        <end position="243"/>
    </location>
</feature>
<dbReference type="Pfam" id="PF00005">
    <property type="entry name" value="ABC_tran"/>
    <property type="match status" value="1"/>
</dbReference>
<reference evidence="9" key="1">
    <citation type="journal article" date="2019" name="Int. J. Syst. Evol. Microbiol.">
        <title>The Global Catalogue of Microorganisms (GCM) 10K type strain sequencing project: providing services to taxonomists for standard genome sequencing and annotation.</title>
        <authorList>
            <consortium name="The Broad Institute Genomics Platform"/>
            <consortium name="The Broad Institute Genome Sequencing Center for Infectious Disease"/>
            <person name="Wu L."/>
            <person name="Ma J."/>
        </authorList>
    </citation>
    <scope>NUCLEOTIDE SEQUENCE [LARGE SCALE GENOMIC DNA]</scope>
    <source>
        <strain evidence="9">JCM 4733</strain>
    </source>
</reference>
<dbReference type="SMART" id="SM00382">
    <property type="entry name" value="AAA"/>
    <property type="match status" value="1"/>
</dbReference>
<dbReference type="PROSITE" id="PS50893">
    <property type="entry name" value="ABC_TRANSPORTER_2"/>
    <property type="match status" value="1"/>
</dbReference>
<evidence type="ECO:0000256" key="4">
    <source>
        <dbReference type="ARBA" id="ARBA00022741"/>
    </source>
</evidence>
<evidence type="ECO:0000256" key="2">
    <source>
        <dbReference type="ARBA" id="ARBA00005417"/>
    </source>
</evidence>
<keyword evidence="4" id="KW-0547">Nucleotide-binding</keyword>
<dbReference type="SUPFAM" id="SSF52540">
    <property type="entry name" value="P-loop containing nucleoside triphosphate hydrolases"/>
    <property type="match status" value="1"/>
</dbReference>
<evidence type="ECO:0000313" key="9">
    <source>
        <dbReference type="Proteomes" id="UP000653644"/>
    </source>
</evidence>